<dbReference type="RefSeq" id="WP_272140880.1">
    <property type="nucleotide sequence ID" value="NZ_JAQNDM010000002.1"/>
</dbReference>
<evidence type="ECO:0000313" key="3">
    <source>
        <dbReference type="Proteomes" id="UP001221838"/>
    </source>
</evidence>
<comment type="caution">
    <text evidence="2">The sequence shown here is derived from an EMBL/GenBank/DDBJ whole genome shotgun (WGS) entry which is preliminary data.</text>
</comment>
<dbReference type="Pfam" id="PF09544">
    <property type="entry name" value="DUF2381"/>
    <property type="match status" value="1"/>
</dbReference>
<gene>
    <name evidence="2" type="ORF">POL68_21005</name>
</gene>
<feature type="signal peptide" evidence="1">
    <location>
        <begin position="1"/>
        <end position="22"/>
    </location>
</feature>
<accession>A0ABT5DD57</accession>
<reference evidence="2 3" key="1">
    <citation type="submission" date="2022-11" db="EMBL/GenBank/DDBJ databases">
        <title>Minimal conservation of predation-associated metabolite biosynthetic gene clusters underscores biosynthetic potential of Myxococcota including descriptions for ten novel species: Archangium lansinium sp. nov., Myxococcus landrumus sp. nov., Nannocystis bai.</title>
        <authorList>
            <person name="Ahearne A."/>
            <person name="Stevens C."/>
            <person name="Dowd S."/>
        </authorList>
    </citation>
    <scope>NUCLEOTIDE SEQUENCE [LARGE SCALE GENOMIC DNA]</scope>
    <source>
        <strain evidence="2 3">NCWAL01</strain>
    </source>
</reference>
<evidence type="ECO:0000256" key="1">
    <source>
        <dbReference type="SAM" id="SignalP"/>
    </source>
</evidence>
<organism evidence="2 3">
    <name type="scientific">Stigmatella ashevillensis</name>
    <dbReference type="NCBI Taxonomy" id="2995309"/>
    <lineage>
        <taxon>Bacteria</taxon>
        <taxon>Pseudomonadati</taxon>
        <taxon>Myxococcota</taxon>
        <taxon>Myxococcia</taxon>
        <taxon>Myxococcales</taxon>
        <taxon>Cystobacterineae</taxon>
        <taxon>Archangiaceae</taxon>
        <taxon>Stigmatella</taxon>
    </lineage>
</organism>
<dbReference type="InterPro" id="IPR011754">
    <property type="entry name" value="Mxa_paralog_2268"/>
</dbReference>
<dbReference type="EMBL" id="JAQNDM010000002">
    <property type="protein sequence ID" value="MDC0710964.1"/>
    <property type="molecule type" value="Genomic_DNA"/>
</dbReference>
<feature type="chain" id="PRO_5047098184" evidence="1">
    <location>
        <begin position="23"/>
        <end position="306"/>
    </location>
</feature>
<keyword evidence="3" id="KW-1185">Reference proteome</keyword>
<protein>
    <submittedName>
        <fullName evidence="2">DUF2381 family protein</fullName>
    </submittedName>
</protein>
<dbReference type="Proteomes" id="UP001221838">
    <property type="component" value="Unassembled WGS sequence"/>
</dbReference>
<name>A0ABT5DD57_9BACT</name>
<sequence>MRDILPSRSVLPLVLVASVALAKDPDVVERIINLSEHPAVTANKIYVAGRVATVLRFEKEVDLEQTRMLGWKGWFEPLLVGGTKVVLEPLRDIEPGDRFMLLVTLRDSTEVPFVVTSEQQPLDGRRVADQQVTVIRSLESASAVQASLYESLKRERDLREKVERHEQEDSVDHALAAILAKDAPQQTPFREWRKWRLQEGDVEFVVRLFKSKGKAAVVFKITNRENQPWKMKMARLYTVSGWKDKPFAVRTDREAITPGTTGYVAIVADKSAFQEGAEQKDLLLEIYRDDGYRQLFVVLDPALARD</sequence>
<proteinExistence type="predicted"/>
<evidence type="ECO:0000313" key="2">
    <source>
        <dbReference type="EMBL" id="MDC0710964.1"/>
    </source>
</evidence>
<keyword evidence="1" id="KW-0732">Signal</keyword>